<dbReference type="Proteomes" id="UP000008493">
    <property type="component" value="Unassembled WGS sequence"/>
</dbReference>
<dbReference type="EMBL" id="JH971395">
    <property type="protein sequence ID" value="EKM77641.1"/>
    <property type="molecule type" value="Genomic_DNA"/>
</dbReference>
<dbReference type="InParanoid" id="K5WQN5"/>
<evidence type="ECO:0008006" key="4">
    <source>
        <dbReference type="Google" id="ProtNLM"/>
    </source>
</evidence>
<evidence type="ECO:0000256" key="1">
    <source>
        <dbReference type="SAM" id="Coils"/>
    </source>
</evidence>
<dbReference type="HOGENOM" id="CLU_018544_3_2_1"/>
<reference evidence="3" key="1">
    <citation type="journal article" date="2012" name="Proc. Natl. Acad. Sci. U.S.A.">
        <title>Genome sequence of the button mushroom Agaricus bisporus reveals mechanisms governing adaptation to a humic-rich ecological niche.</title>
        <authorList>
            <person name="Morin E."/>
            <person name="Kohler A."/>
            <person name="Baker A.R."/>
            <person name="Foulongne-Oriol M."/>
            <person name="Lombard V."/>
            <person name="Nagy L.G."/>
            <person name="Ohm R.A."/>
            <person name="Patyshakuliyeva A."/>
            <person name="Brun A."/>
            <person name="Aerts A.L."/>
            <person name="Bailey A.M."/>
            <person name="Billette C."/>
            <person name="Coutinho P.M."/>
            <person name="Deakin G."/>
            <person name="Doddapaneni H."/>
            <person name="Floudas D."/>
            <person name="Grimwood J."/>
            <person name="Hilden K."/>
            <person name="Kuees U."/>
            <person name="LaButti K.M."/>
            <person name="Lapidus A."/>
            <person name="Lindquist E.A."/>
            <person name="Lucas S.M."/>
            <person name="Murat C."/>
            <person name="Riley R.W."/>
            <person name="Salamov A.A."/>
            <person name="Schmutz J."/>
            <person name="Subramanian V."/>
            <person name="Woesten H.A.B."/>
            <person name="Xu J."/>
            <person name="Eastwood D.C."/>
            <person name="Foster G.D."/>
            <person name="Sonnenberg A.S."/>
            <person name="Cullen D."/>
            <person name="de Vries R.P."/>
            <person name="Lundell T."/>
            <person name="Hibbett D.S."/>
            <person name="Henrissat B."/>
            <person name="Burton K.S."/>
            <person name="Kerrigan R.W."/>
            <person name="Challen M.P."/>
            <person name="Grigoriev I.V."/>
            <person name="Martin F."/>
        </authorList>
    </citation>
    <scope>NUCLEOTIDE SEQUENCE [LARGE SCALE GENOMIC DNA]</scope>
    <source>
        <strain evidence="3">JB137-S8 / ATCC MYA-4627 / FGSC 10392</strain>
    </source>
</reference>
<dbReference type="AlphaFoldDB" id="K5WQN5"/>
<feature type="coiled-coil region" evidence="1">
    <location>
        <begin position="34"/>
        <end position="68"/>
    </location>
</feature>
<sequence length="123" mass="14034">MDSFFSDKLNSNYVPSDDEIVAIKELLVEPYQRLKDISGEIGDIESQLERLLKEKGDLDDQLKAHKALLSPARRLSPNVIQKIFLYCLPSEHNPVMSSREAPLLLGRICSQWRDIALATPQLW</sequence>
<accession>K5WQN5</accession>
<dbReference type="eggNOG" id="ENOG502SYT5">
    <property type="taxonomic scope" value="Eukaryota"/>
</dbReference>
<evidence type="ECO:0000313" key="3">
    <source>
        <dbReference type="Proteomes" id="UP000008493"/>
    </source>
</evidence>
<protein>
    <recommendedName>
        <fullName evidence="4">F-box domain-containing protein</fullName>
    </recommendedName>
</protein>
<keyword evidence="3" id="KW-1185">Reference proteome</keyword>
<dbReference type="OrthoDB" id="3365698at2759"/>
<keyword evidence="1" id="KW-0175">Coiled coil</keyword>
<feature type="non-terminal residue" evidence="2">
    <location>
        <position position="123"/>
    </location>
</feature>
<gene>
    <name evidence="2" type="ORF">AGABI1DRAFT_61772</name>
</gene>
<dbReference type="GeneID" id="18830380"/>
<name>K5WQN5_AGABU</name>
<proteinExistence type="predicted"/>
<dbReference type="KEGG" id="abp:AGABI1DRAFT61772"/>
<organism evidence="2 3">
    <name type="scientific">Agaricus bisporus var. burnettii (strain JB137-S8 / ATCC MYA-4627 / FGSC 10392)</name>
    <name type="common">White button mushroom</name>
    <dbReference type="NCBI Taxonomy" id="597362"/>
    <lineage>
        <taxon>Eukaryota</taxon>
        <taxon>Fungi</taxon>
        <taxon>Dikarya</taxon>
        <taxon>Basidiomycota</taxon>
        <taxon>Agaricomycotina</taxon>
        <taxon>Agaricomycetes</taxon>
        <taxon>Agaricomycetidae</taxon>
        <taxon>Agaricales</taxon>
        <taxon>Agaricineae</taxon>
        <taxon>Agaricaceae</taxon>
        <taxon>Agaricus</taxon>
    </lineage>
</organism>
<evidence type="ECO:0000313" key="2">
    <source>
        <dbReference type="EMBL" id="EKM77641.1"/>
    </source>
</evidence>
<dbReference type="RefSeq" id="XP_007331717.1">
    <property type="nucleotide sequence ID" value="XM_007331655.1"/>
</dbReference>